<keyword evidence="2" id="KW-1185">Reference proteome</keyword>
<name>W1NC52_9GAMM</name>
<sequence length="29" mass="3341">MNHPELEVENVKIRLENHVASVSLDAWLP</sequence>
<protein>
    <submittedName>
        <fullName evidence="1">Uncharacterized protein</fullName>
    </submittedName>
</protein>
<comment type="caution">
    <text evidence="1">The sequence shown here is derived from an EMBL/GenBank/DDBJ whole genome shotgun (WGS) entry which is preliminary data.</text>
</comment>
<gene>
    <name evidence="1" type="ORF">BJB45_15945</name>
</gene>
<reference evidence="1 2" key="1">
    <citation type="submission" date="2013-08" db="EMBL/GenBank/DDBJ databases">
        <title>draft genome of Halomonas huanghegensis, strain BJGMM-B45T.</title>
        <authorList>
            <person name="Miao C."/>
            <person name="Wan Y."/>
            <person name="Jin W."/>
        </authorList>
    </citation>
    <scope>NUCLEOTIDE SEQUENCE [LARGE SCALE GENOMIC DNA]</scope>
    <source>
        <strain evidence="1 2">BJGMM-B45</strain>
    </source>
</reference>
<organism evidence="1 2">
    <name type="scientific">Halomonas huangheensis</name>
    <dbReference type="NCBI Taxonomy" id="1178482"/>
    <lineage>
        <taxon>Bacteria</taxon>
        <taxon>Pseudomonadati</taxon>
        <taxon>Pseudomonadota</taxon>
        <taxon>Gammaproteobacteria</taxon>
        <taxon>Oceanospirillales</taxon>
        <taxon>Halomonadaceae</taxon>
        <taxon>Halomonas</taxon>
    </lineage>
</organism>
<dbReference type="AlphaFoldDB" id="W1NC52"/>
<evidence type="ECO:0000313" key="2">
    <source>
        <dbReference type="Proteomes" id="UP000019113"/>
    </source>
</evidence>
<evidence type="ECO:0000313" key="1">
    <source>
        <dbReference type="EMBL" id="ERL52771.1"/>
    </source>
</evidence>
<dbReference type="EMBL" id="AVBC01000014">
    <property type="protein sequence ID" value="ERL52771.1"/>
    <property type="molecule type" value="Genomic_DNA"/>
</dbReference>
<accession>W1NC52</accession>
<proteinExistence type="predicted"/>
<dbReference type="Proteomes" id="UP000019113">
    <property type="component" value="Unassembled WGS sequence"/>
</dbReference>